<dbReference type="STRING" id="1457250.GCA_000755225_01539"/>
<keyword evidence="8" id="KW-1185">Reference proteome</keyword>
<organism evidence="7 8">
    <name type="scientific">Halapricum salinum</name>
    <dbReference type="NCBI Taxonomy" id="1457250"/>
    <lineage>
        <taxon>Archaea</taxon>
        <taxon>Methanobacteriati</taxon>
        <taxon>Methanobacteriota</taxon>
        <taxon>Stenosarchaea group</taxon>
        <taxon>Halobacteria</taxon>
        <taxon>Halobacteriales</taxon>
        <taxon>Haloarculaceae</taxon>
        <taxon>Halapricum</taxon>
    </lineage>
</organism>
<comment type="similarity">
    <text evidence="2">Belongs to the TMEM19 family.</text>
</comment>
<dbReference type="EMBL" id="CP031310">
    <property type="protein sequence ID" value="QCC52162.1"/>
    <property type="molecule type" value="Genomic_DNA"/>
</dbReference>
<feature type="transmembrane region" description="Helical" evidence="6">
    <location>
        <begin position="94"/>
        <end position="112"/>
    </location>
</feature>
<keyword evidence="3 6" id="KW-0812">Transmembrane</keyword>
<dbReference type="InterPro" id="IPR002794">
    <property type="entry name" value="DUF92_TMEM19"/>
</dbReference>
<feature type="transmembrane region" description="Helical" evidence="6">
    <location>
        <begin position="206"/>
        <end position="224"/>
    </location>
</feature>
<feature type="transmembrane region" description="Helical" evidence="6">
    <location>
        <begin position="35"/>
        <end position="58"/>
    </location>
</feature>
<evidence type="ECO:0000256" key="3">
    <source>
        <dbReference type="ARBA" id="ARBA00022692"/>
    </source>
</evidence>
<dbReference type="GeneID" id="39848874"/>
<keyword evidence="5 6" id="KW-0472">Membrane</keyword>
<dbReference type="PANTHER" id="PTHR13353">
    <property type="entry name" value="TRANSMEMBRANE PROTEIN 19"/>
    <property type="match status" value="1"/>
</dbReference>
<dbReference type="RefSeq" id="WP_049992488.1">
    <property type="nucleotide sequence ID" value="NZ_CP031310.1"/>
</dbReference>
<evidence type="ECO:0000256" key="6">
    <source>
        <dbReference type="SAM" id="Phobius"/>
    </source>
</evidence>
<evidence type="ECO:0000313" key="8">
    <source>
        <dbReference type="Proteomes" id="UP000296706"/>
    </source>
</evidence>
<dbReference type="Proteomes" id="UP000296706">
    <property type="component" value="Chromosome"/>
</dbReference>
<comment type="subcellular location">
    <subcellularLocation>
        <location evidence="1">Membrane</location>
        <topology evidence="1">Multi-pass membrane protein</topology>
    </subcellularLocation>
</comment>
<feature type="transmembrane region" description="Helical" evidence="6">
    <location>
        <begin position="392"/>
        <end position="414"/>
    </location>
</feature>
<sequence>MTSTVRRAGAFAAVGAISLAVPVVSQTFSRPVATVAAAAPFVTIAALALYVIEGGVVFELFARPGDRRDGRLYGLAGFALSIAGLSLLATQFEMPIGVFTMSVFVLSFGNLASNAVRSRGADPIAATTAFVAVAFLAGLGSHAAADRILGLPVDLPVLAFLAATGALTAALLRTVLFERDDPLVLLSVGLLLWLFADLAIDVTPQGIVIALGITVALGYVSFALETASLPGMLTGVLLGLLTIVVGDVGWFAMLITFFGLGGLSSKFKYDRKVQRGIAQPNEGARGSGNVLANSLVALFAVIAHAAAPRIDAVPQDLFLFVFAGSVAAAMSDTLSSEIGGLYDRPRLITTFEVVDPGTDGGVTWQGALAGLVGAAIIAGIGAGMFETIGAAGAAVVVAAGVVGMTVDSLLGALIEDRYVGNQGVNFLATAAAGVAGGGFAIALGLAPI</sequence>
<feature type="transmembrane region" description="Helical" evidence="6">
    <location>
        <begin position="236"/>
        <end position="260"/>
    </location>
</feature>
<feature type="transmembrane region" description="Helical" evidence="6">
    <location>
        <begin position="157"/>
        <end position="176"/>
    </location>
</feature>
<dbReference type="Pfam" id="PF01940">
    <property type="entry name" value="DUF92"/>
    <property type="match status" value="1"/>
</dbReference>
<protein>
    <submittedName>
        <fullName evidence="7">DUF92 domain-containing protein</fullName>
    </submittedName>
</protein>
<evidence type="ECO:0000256" key="4">
    <source>
        <dbReference type="ARBA" id="ARBA00022989"/>
    </source>
</evidence>
<evidence type="ECO:0000256" key="5">
    <source>
        <dbReference type="ARBA" id="ARBA00023136"/>
    </source>
</evidence>
<dbReference type="PANTHER" id="PTHR13353:SF5">
    <property type="entry name" value="TRANSMEMBRANE PROTEIN 19"/>
    <property type="match status" value="1"/>
</dbReference>
<feature type="transmembrane region" description="Helical" evidence="6">
    <location>
        <begin position="70"/>
        <end position="88"/>
    </location>
</feature>
<feature type="transmembrane region" description="Helical" evidence="6">
    <location>
        <begin position="362"/>
        <end position="385"/>
    </location>
</feature>
<evidence type="ECO:0000313" key="7">
    <source>
        <dbReference type="EMBL" id="QCC52162.1"/>
    </source>
</evidence>
<gene>
    <name evidence="7" type="ORF">DV733_13395</name>
</gene>
<dbReference type="GO" id="GO:0016020">
    <property type="term" value="C:membrane"/>
    <property type="evidence" value="ECO:0007669"/>
    <property type="project" value="UniProtKB-SubCell"/>
</dbReference>
<keyword evidence="4 6" id="KW-1133">Transmembrane helix</keyword>
<dbReference type="AlphaFoldDB" id="A0A4D6HGL0"/>
<name>A0A4D6HGL0_9EURY</name>
<evidence type="ECO:0000256" key="2">
    <source>
        <dbReference type="ARBA" id="ARBA00009012"/>
    </source>
</evidence>
<dbReference type="OrthoDB" id="28948at2157"/>
<accession>A0A4D6HGL0</accession>
<reference evidence="7 8" key="1">
    <citation type="journal article" date="2019" name="Nat. Commun.">
        <title>A new type of DNA phosphorothioation-based antiviral system in archaea.</title>
        <authorList>
            <person name="Xiong L."/>
            <person name="Liu S."/>
            <person name="Chen S."/>
            <person name="Xiao Y."/>
            <person name="Zhu B."/>
            <person name="Gao Y."/>
            <person name="Zhang Y."/>
            <person name="Chen B."/>
            <person name="Luo J."/>
            <person name="Deng Z."/>
            <person name="Chen X."/>
            <person name="Wang L."/>
            <person name="Chen S."/>
        </authorList>
    </citation>
    <scope>NUCLEOTIDE SEQUENCE [LARGE SCALE GENOMIC DNA]</scope>
    <source>
        <strain evidence="7 8">CBA1105</strain>
    </source>
</reference>
<evidence type="ECO:0000256" key="1">
    <source>
        <dbReference type="ARBA" id="ARBA00004141"/>
    </source>
</evidence>
<feature type="transmembrane region" description="Helical" evidence="6">
    <location>
        <begin position="183"/>
        <end position="200"/>
    </location>
</feature>
<dbReference type="KEGG" id="hsn:DV733_13395"/>
<feature type="transmembrane region" description="Helical" evidence="6">
    <location>
        <begin position="124"/>
        <end position="145"/>
    </location>
</feature>
<feature type="transmembrane region" description="Helical" evidence="6">
    <location>
        <begin position="426"/>
        <end position="446"/>
    </location>
</feature>
<proteinExistence type="inferred from homology"/>